<dbReference type="InterPro" id="IPR001763">
    <property type="entry name" value="Rhodanese-like_dom"/>
</dbReference>
<evidence type="ECO:0000313" key="9">
    <source>
        <dbReference type="Proteomes" id="UP000580250"/>
    </source>
</evidence>
<organism evidence="8 9">
    <name type="scientific">Meloidogyne enterolobii</name>
    <name type="common">Root-knot nematode worm</name>
    <name type="synonym">Meloidogyne mayaguensis</name>
    <dbReference type="NCBI Taxonomy" id="390850"/>
    <lineage>
        <taxon>Eukaryota</taxon>
        <taxon>Metazoa</taxon>
        <taxon>Ecdysozoa</taxon>
        <taxon>Nematoda</taxon>
        <taxon>Chromadorea</taxon>
        <taxon>Rhabditida</taxon>
        <taxon>Tylenchina</taxon>
        <taxon>Tylenchomorpha</taxon>
        <taxon>Tylenchoidea</taxon>
        <taxon>Meloidogynidae</taxon>
        <taxon>Meloidogyninae</taxon>
        <taxon>Meloidogyne</taxon>
    </lineage>
</organism>
<evidence type="ECO:0000259" key="7">
    <source>
        <dbReference type="PROSITE" id="PS50206"/>
    </source>
</evidence>
<keyword evidence="3" id="KW-0217">Developmental protein</keyword>
<comment type="caution">
    <text evidence="8">The sequence shown here is derived from an EMBL/GenBank/DDBJ whole genome shotgun (WGS) entry which is preliminary data.</text>
</comment>
<dbReference type="PANTHER" id="PTHR13297:SF5">
    <property type="entry name" value="TBC1 DOMAIN FAMILY MEMBER 23"/>
    <property type="match status" value="1"/>
</dbReference>
<evidence type="ECO:0000256" key="4">
    <source>
        <dbReference type="ARBA" id="ARBA00023034"/>
    </source>
</evidence>
<accession>A0A6V7TVT0</accession>
<evidence type="ECO:0000256" key="5">
    <source>
        <dbReference type="SAM" id="MobiDB-lite"/>
    </source>
</evidence>
<reference evidence="8 9" key="1">
    <citation type="submission" date="2020-08" db="EMBL/GenBank/DDBJ databases">
        <authorList>
            <person name="Koutsovoulos G."/>
            <person name="Danchin GJ E."/>
        </authorList>
    </citation>
    <scope>NUCLEOTIDE SEQUENCE [LARGE SCALE GENOMIC DNA]</scope>
</reference>
<dbReference type="PROSITE" id="PS50086">
    <property type="entry name" value="TBC_RABGAP"/>
    <property type="match status" value="1"/>
</dbReference>
<dbReference type="GO" id="GO:0005829">
    <property type="term" value="C:cytosol"/>
    <property type="evidence" value="ECO:0007669"/>
    <property type="project" value="GOC"/>
</dbReference>
<comment type="subcellular location">
    <subcellularLocation>
        <location evidence="1">Golgi apparatus</location>
        <location evidence="1">trans-Golgi network</location>
    </subcellularLocation>
</comment>
<dbReference type="AlphaFoldDB" id="A0A6V7TVT0"/>
<gene>
    <name evidence="8" type="ORF">MENT_LOCUS4842</name>
</gene>
<dbReference type="GO" id="GO:0005802">
    <property type="term" value="C:trans-Golgi network"/>
    <property type="evidence" value="ECO:0007669"/>
    <property type="project" value="TreeGrafter"/>
</dbReference>
<dbReference type="CDD" id="cd20788">
    <property type="entry name" value="TBC1D23_C-like"/>
    <property type="match status" value="1"/>
</dbReference>
<proteinExistence type="predicted"/>
<dbReference type="InterPro" id="IPR035969">
    <property type="entry name" value="Rab-GAP_TBC_sf"/>
</dbReference>
<keyword evidence="4" id="KW-0333">Golgi apparatus</keyword>
<dbReference type="Gene3D" id="1.10.472.80">
    <property type="entry name" value="Ypt/Rab-GAP domain of gyp1p, domain 3"/>
    <property type="match status" value="1"/>
</dbReference>
<dbReference type="GO" id="GO:0099041">
    <property type="term" value="P:vesicle tethering to Golgi"/>
    <property type="evidence" value="ECO:0007669"/>
    <property type="project" value="TreeGrafter"/>
</dbReference>
<dbReference type="InterPro" id="IPR000195">
    <property type="entry name" value="Rab-GAP-TBC_dom"/>
</dbReference>
<dbReference type="Pfam" id="PF00581">
    <property type="entry name" value="Rhodanese"/>
    <property type="match status" value="1"/>
</dbReference>
<feature type="region of interest" description="Disordered" evidence="5">
    <location>
        <begin position="1"/>
        <end position="47"/>
    </location>
</feature>
<dbReference type="InterPro" id="IPR036873">
    <property type="entry name" value="Rhodanese-like_dom_sf"/>
</dbReference>
<dbReference type="SUPFAM" id="SSF52821">
    <property type="entry name" value="Rhodanese/Cell cycle control phosphatase"/>
    <property type="match status" value="1"/>
</dbReference>
<dbReference type="Gene3D" id="3.40.250.10">
    <property type="entry name" value="Rhodanese-like domain"/>
    <property type="match status" value="1"/>
</dbReference>
<protein>
    <recommendedName>
        <fullName evidence="2">TBC1 domain family member 23</fullName>
    </recommendedName>
</protein>
<dbReference type="GO" id="GO:0042147">
    <property type="term" value="P:retrograde transport, endosome to Golgi"/>
    <property type="evidence" value="ECO:0007669"/>
    <property type="project" value="InterPro"/>
</dbReference>
<evidence type="ECO:0000313" key="8">
    <source>
        <dbReference type="EMBL" id="CAD2135789.1"/>
    </source>
</evidence>
<dbReference type="SUPFAM" id="SSF47923">
    <property type="entry name" value="Ypt/Rab-GAP domain of gyp1p"/>
    <property type="match status" value="1"/>
</dbReference>
<evidence type="ECO:0000256" key="3">
    <source>
        <dbReference type="ARBA" id="ARBA00022473"/>
    </source>
</evidence>
<dbReference type="InterPro" id="IPR039755">
    <property type="entry name" value="TBC1D23"/>
</dbReference>
<dbReference type="PANTHER" id="PTHR13297">
    <property type="entry name" value="TBC1 DOMAIN FAMILY MEMBER 23-RELATED"/>
    <property type="match status" value="1"/>
</dbReference>
<dbReference type="Proteomes" id="UP000580250">
    <property type="component" value="Unassembled WGS sequence"/>
</dbReference>
<evidence type="ECO:0000256" key="1">
    <source>
        <dbReference type="ARBA" id="ARBA00004601"/>
    </source>
</evidence>
<sequence length="697" mass="80312">MSLSNNNDENGEQDLSDGWSKVEDEGQSSSLSDDITRQSLNVTGESDKSVRNQSTLYLSSRANSWINLLGVRNKPDPLTDWDNLYNLKNQSLLRKDCQKLIQQRSNISSRWTVPEIESLMTLYCKRRNVGYEQDKGWLEILGKLLEFPFDKCNLFNVFWAITTKYIPRSPKMFDLLRLLMQYHDPQLCSFLDSFKIQSSEFTSFWLRTLLCVNMDDDLCNLLWDRYFEKGDPFLIFFVSLAFVQSVKDEILLLTERDKILNLLKDIPSKMTRDDLTDLLEICSVHLNLTPISVREDFHCMLFGSNLLDECSEQPLNRLICLSISAQELYKRAIDPKITNTNFSYFIIDTRPQKSFNAGSISGAFNLNAETIVEDPDKFGFAMSSLLKFKTETCPKDHICFVGSGHEEEDQFMFMAISRFLHQNLEHISYAEGGYKALHSILSETGNLQKLSNHFTKNDCIECKNGPMTAQPKSEWKKSFLSLLKKSVQIKQPKEINTKENKSDLLKHVSTSERIGNKRYRNIQSVFSINEEESLSSDVDELQISSPSQMKAKPKEGERLKWNEIIKKAEIIENFEGEEVFAIEDRTLFQYSSPSKDNRIPCYIALSRTHMHIFHKVDINEGIVCSSMRHSLASILKVTSKRRFPEFLTFKFGYELPTGETHVSHVHYFILPKAGECAKAVKMAILALKPYAFDRNQS</sequence>
<feature type="domain" description="Rab-GAP TBC" evidence="6">
    <location>
        <begin position="55"/>
        <end position="230"/>
    </location>
</feature>
<dbReference type="Pfam" id="PF00566">
    <property type="entry name" value="RabGAP-TBC"/>
    <property type="match status" value="1"/>
</dbReference>
<dbReference type="Pfam" id="PF19430">
    <property type="entry name" value="TBC1D23_C"/>
    <property type="match status" value="1"/>
</dbReference>
<name>A0A6V7TVT0_MELEN</name>
<feature type="compositionally biased region" description="Polar residues" evidence="5">
    <location>
        <begin position="27"/>
        <end position="44"/>
    </location>
</feature>
<dbReference type="InterPro" id="IPR045799">
    <property type="entry name" value="TBC1D23_C"/>
</dbReference>
<dbReference type="EMBL" id="CAJEWN010000017">
    <property type="protein sequence ID" value="CAD2135789.1"/>
    <property type="molecule type" value="Genomic_DNA"/>
</dbReference>
<evidence type="ECO:0000256" key="2">
    <source>
        <dbReference type="ARBA" id="ARBA00014207"/>
    </source>
</evidence>
<dbReference type="OrthoDB" id="73307at2759"/>
<feature type="domain" description="Rhodanese" evidence="7">
    <location>
        <begin position="340"/>
        <end position="446"/>
    </location>
</feature>
<dbReference type="PROSITE" id="PS50206">
    <property type="entry name" value="RHODANESE_3"/>
    <property type="match status" value="1"/>
</dbReference>
<evidence type="ECO:0000259" key="6">
    <source>
        <dbReference type="PROSITE" id="PS50086"/>
    </source>
</evidence>